<dbReference type="EMBL" id="CAQL01001213">
    <property type="protein sequence ID" value="CCQ59313.1"/>
    <property type="molecule type" value="Genomic_DNA"/>
</dbReference>
<sequence length="42" mass="4850">MILFEPEFCGAEFGVRSRGQRLLTPTLLRKESVFNTSDFDKL</sequence>
<dbReference type="AlphaFoldDB" id="T2J213"/>
<organism evidence="1 2">
    <name type="scientific">Crocosphaera watsonii WH 0005</name>
    <dbReference type="NCBI Taxonomy" id="423472"/>
    <lineage>
        <taxon>Bacteria</taxon>
        <taxon>Bacillati</taxon>
        <taxon>Cyanobacteriota</taxon>
        <taxon>Cyanophyceae</taxon>
        <taxon>Oscillatoriophycideae</taxon>
        <taxon>Chroococcales</taxon>
        <taxon>Aphanothecaceae</taxon>
        <taxon>Crocosphaera</taxon>
    </lineage>
</organism>
<reference evidence="1 2" key="2">
    <citation type="submission" date="2013-09" db="EMBL/GenBank/DDBJ databases">
        <title>Whole genome comparison of six Crocosphaera watsonii strains with differing phenotypes.</title>
        <authorList>
            <person name="Bench S.R."/>
            <person name="Heller P."/>
            <person name="Frank I."/>
            <person name="Arciniega M."/>
            <person name="Shilova I.N."/>
            <person name="Zehr J.P."/>
        </authorList>
    </citation>
    <scope>NUCLEOTIDE SEQUENCE [LARGE SCALE GENOMIC DNA]</scope>
    <source>
        <strain evidence="1 2">WH 0005</strain>
    </source>
</reference>
<comment type="caution">
    <text evidence="1">The sequence shown here is derived from an EMBL/GenBank/DDBJ whole genome shotgun (WGS) entry which is preliminary data.</text>
</comment>
<protein>
    <submittedName>
        <fullName evidence="1">Uncharacterized protein</fullName>
    </submittedName>
</protein>
<gene>
    <name evidence="1" type="ORF">CWATWH0005_3136</name>
</gene>
<name>T2J213_CROWT</name>
<evidence type="ECO:0000313" key="2">
    <source>
        <dbReference type="Proteomes" id="UP000017981"/>
    </source>
</evidence>
<reference evidence="1 2" key="1">
    <citation type="submission" date="2013-01" db="EMBL/GenBank/DDBJ databases">
        <authorList>
            <person name="Bench S."/>
        </authorList>
    </citation>
    <scope>NUCLEOTIDE SEQUENCE [LARGE SCALE GENOMIC DNA]</scope>
    <source>
        <strain evidence="1 2">WH 0005</strain>
    </source>
</reference>
<proteinExistence type="predicted"/>
<dbReference type="Proteomes" id="UP000017981">
    <property type="component" value="Unassembled WGS sequence"/>
</dbReference>
<accession>T2J213</accession>
<evidence type="ECO:0000313" key="1">
    <source>
        <dbReference type="EMBL" id="CCQ59313.1"/>
    </source>
</evidence>